<dbReference type="EC" id="2.7.7.49" evidence="1"/>
<dbReference type="SUPFAM" id="SSF50630">
    <property type="entry name" value="Acid proteases"/>
    <property type="match status" value="1"/>
</dbReference>
<reference evidence="14 15" key="2">
    <citation type="journal article" date="2017" name="Nature">
        <title>The Apostasia genome and the evolution of orchids.</title>
        <authorList>
            <person name="Zhang G.Q."/>
            <person name="Liu K.W."/>
            <person name="Li Z."/>
            <person name="Lohaus R."/>
            <person name="Hsiao Y.Y."/>
            <person name="Niu S.C."/>
            <person name="Wang J.Y."/>
            <person name="Lin Y.C."/>
            <person name="Xu Q."/>
            <person name="Chen L.J."/>
            <person name="Yoshida K."/>
            <person name="Fujiwara S."/>
            <person name="Wang Z.W."/>
            <person name="Zhang Y.Q."/>
            <person name="Mitsuda N."/>
            <person name="Wang M."/>
            <person name="Liu G.H."/>
            <person name="Pecoraro L."/>
            <person name="Huang H.X."/>
            <person name="Xiao X.J."/>
            <person name="Lin M."/>
            <person name="Wu X.Y."/>
            <person name="Wu W.L."/>
            <person name="Chen Y.Y."/>
            <person name="Chang S.B."/>
            <person name="Sakamoto S."/>
            <person name="Ohme-Takagi M."/>
            <person name="Yagi M."/>
            <person name="Zeng S.J."/>
            <person name="Shen C.Y."/>
            <person name="Yeh C.M."/>
            <person name="Luo Y.B."/>
            <person name="Tsai W.C."/>
            <person name="Van de Peer Y."/>
            <person name="Liu Z.J."/>
        </authorList>
    </citation>
    <scope>NUCLEOTIDE SEQUENCE [LARGE SCALE GENOMIC DNA]</scope>
    <source>
        <tissue evidence="14">The whole plant</tissue>
    </source>
</reference>
<dbReference type="PANTHER" id="PTHR35046:SF26">
    <property type="entry name" value="RNA-DIRECTED DNA POLYMERASE"/>
    <property type="match status" value="1"/>
</dbReference>
<feature type="coiled-coil region" evidence="9">
    <location>
        <begin position="1389"/>
        <end position="1416"/>
    </location>
</feature>
<dbReference type="InterPro" id="IPR056924">
    <property type="entry name" value="SH3_Tf2-1"/>
</dbReference>
<dbReference type="PROSITE" id="PS50994">
    <property type="entry name" value="INTEGRASE"/>
    <property type="match status" value="1"/>
</dbReference>
<dbReference type="Pfam" id="PF03732">
    <property type="entry name" value="Retrotrans_gag"/>
    <property type="match status" value="1"/>
</dbReference>
<evidence type="ECO:0000256" key="2">
    <source>
        <dbReference type="ARBA" id="ARBA00022679"/>
    </source>
</evidence>
<evidence type="ECO:0000256" key="5">
    <source>
        <dbReference type="ARBA" id="ARBA00022759"/>
    </source>
</evidence>
<keyword evidence="8" id="KW-0479">Metal-binding</keyword>
<dbReference type="InterPro" id="IPR043128">
    <property type="entry name" value="Rev_trsase/Diguanyl_cyclase"/>
</dbReference>
<feature type="compositionally biased region" description="Low complexity" evidence="10">
    <location>
        <begin position="333"/>
        <end position="343"/>
    </location>
</feature>
<keyword evidence="7 14" id="KW-0695">RNA-directed DNA polymerase</keyword>
<dbReference type="InterPro" id="IPR012337">
    <property type="entry name" value="RNaseH-like_sf"/>
</dbReference>
<keyword evidence="8" id="KW-0862">Zinc</keyword>
<feature type="region of interest" description="Disordered" evidence="10">
    <location>
        <begin position="61"/>
        <end position="103"/>
    </location>
</feature>
<dbReference type="PANTHER" id="PTHR35046">
    <property type="entry name" value="ZINC KNUCKLE (CCHC-TYPE) FAMILY PROTEIN"/>
    <property type="match status" value="1"/>
</dbReference>
<dbReference type="InterPro" id="IPR001878">
    <property type="entry name" value="Znf_CCHC"/>
</dbReference>
<evidence type="ECO:0000256" key="3">
    <source>
        <dbReference type="ARBA" id="ARBA00022695"/>
    </source>
</evidence>
<sequence>MADGINRRTTDDDRGLEAVRTAQASFTRHLEELRADFLRLSTEMRTEMAALRTSVESLTPGRIPIQVPPQIPMPDRFRRRVTTSARDYSDSDAEGNPRIPHELSDTEEDWQTPFYAVPRRRAEHIHQAQGGFKIKMDIPYFDGRLHIEDYLDWERAIETFFEYMEINPEKQVKYVACRLKGGASAWWLQLLQSRRREGRGDVRSWFRMKQLLRGHFLPTDYEQMLYLKYQHCTQGSRSVNDYTEEFYRLSARNNLQESENQLVARYVGGLKDPIQDKLELNSVWTLSQAVNFALKAELQMQRHSRSFSQRRSMPLEVNSEVSKHHPQPGKFQPNASPSSSHNSAENRAAAAKLKGPVKENPYSRPTTLKCFRCFQPGHKSNECPNRQQIQMLDGSHGEDGGVNDHLTDGEDYAEDLQGDEGEPIICILEKLLLAPRQPQQSQRNAIFRTKCTIQGKVCELLIDSGCTENVISRSVVQALQLKTTKKPQPYKISWVKRGVEITVAESCRVTFSLGKHYVCEVMCDVLEMDVCHLILGRPWQFDTQAIHDCRSNIYSFDWKGKKLRLLPQTTNGGDKTNGGNKTAVSPEFAAAYIVSGPMLLQEADNKVPLLALVTVDESTVANKQVLPEAVQQLLSEFSDIGPHELPAELPPLRNIQHQIDLIPGATLPNLPYYRMSPKEHLILQEIVDDLLKRQLIQNSLSPCAVPALLVPKKDGQWRMCIDSRAINKITTKFRFPVPRVSDLLDKLHGAAIFSKLDLRSGYHQVRIRPGDEWKSAFKTREGLFEWKVMPFGLCNAPSTFMRLMSEVLQPFAGKFCVSYFDDILVYSNSLEDHILHLTRLFQTLRNSKLYLNLPKCEFATTQVYFLGFVVSREGIQVDPRKVSAVREWPVPKSLSDIRSFHGLANFYRRFIRGFSLIMAPITDVLKGHSFIWSTTQQQSFENIKKALSSAPILALPNFEKPFQVDTDASGIGIGAVLYQEDRPLEYFSEKLSTSRQKWTVYEQELYAVVRALKQWEHYLLHQDFVLCSDHQSLQYLNSQKTINRMHARWVIFLQRFSFVIRHKTGKMNRVADALSRRAALLVQLQTEVTGLEEMKSLYDTDEDFAIPWASCNAGKPEADFSLRHGFLFKGNLLCVPASSWRHQLIREIHCNGLAAHVGRDKTVQQLQMRFFWPHLKRDVTRLIERCATCQTYKGTAQNTGLYLPLPVPDSIWEDLSLDFVLGLPRTKRGSDSIMVVVDRFSKMAHFIPCKKTFDALNIAKLFFKEIVRLHGIPRSLTSDRDVKFISHFWRELWKKFQTDLKLSSTYHPQTDGQTEVVNRTLAAMLRCLVQDNPKHWEEVLGQAEFAFNSMPNRSTGRCPFSVVYTKMPNHLVDLAVLPKCKSTAAAQTANQFSEVLKEVQERITETNAQYKSVKDQHRRHVEFTPGELVMLRYRRDRFPSGPCPKLNPKKFGPFPVLRKINDNAYVIDLPKDLQTSSTFNVADIYPYHPPDELQNTTVSSEMSSSEAGGT</sequence>
<dbReference type="GO" id="GO:0003676">
    <property type="term" value="F:nucleic acid binding"/>
    <property type="evidence" value="ECO:0007669"/>
    <property type="project" value="InterPro"/>
</dbReference>
<proteinExistence type="predicted"/>
<dbReference type="InterPro" id="IPR021109">
    <property type="entry name" value="Peptidase_aspartic_dom_sf"/>
</dbReference>
<dbReference type="SUPFAM" id="SSF53098">
    <property type="entry name" value="Ribonuclease H-like"/>
    <property type="match status" value="1"/>
</dbReference>
<dbReference type="Gene3D" id="3.10.10.10">
    <property type="entry name" value="HIV Type 1 Reverse Transcriptase, subunit A, domain 1"/>
    <property type="match status" value="1"/>
</dbReference>
<keyword evidence="3" id="KW-0548">Nucleotidyltransferase</keyword>
<dbReference type="InterPro" id="IPR001584">
    <property type="entry name" value="Integrase_cat-core"/>
</dbReference>
<dbReference type="InterPro" id="IPR041373">
    <property type="entry name" value="RT_RNaseH"/>
</dbReference>
<dbReference type="GO" id="GO:0003964">
    <property type="term" value="F:RNA-directed DNA polymerase activity"/>
    <property type="evidence" value="ECO:0007669"/>
    <property type="project" value="UniProtKB-KW"/>
</dbReference>
<dbReference type="Pfam" id="PF24626">
    <property type="entry name" value="SH3_Tf2-1"/>
    <property type="match status" value="1"/>
</dbReference>
<feature type="compositionally biased region" description="Polar residues" evidence="10">
    <location>
        <begin position="1493"/>
        <end position="1510"/>
    </location>
</feature>
<dbReference type="EMBL" id="KZ502851">
    <property type="protein sequence ID" value="PKU71894.1"/>
    <property type="molecule type" value="Genomic_DNA"/>
</dbReference>
<evidence type="ECO:0000259" key="12">
    <source>
        <dbReference type="PROSITE" id="PS50878"/>
    </source>
</evidence>
<feature type="domain" description="Integrase catalytic" evidence="13">
    <location>
        <begin position="1204"/>
        <end position="1367"/>
    </location>
</feature>
<dbReference type="FunFam" id="1.10.340.70:FF:000001">
    <property type="entry name" value="Retrovirus-related Pol polyprotein from transposon gypsy-like Protein"/>
    <property type="match status" value="1"/>
</dbReference>
<dbReference type="GO" id="GO:0016787">
    <property type="term" value="F:hydrolase activity"/>
    <property type="evidence" value="ECO:0007669"/>
    <property type="project" value="UniProtKB-KW"/>
</dbReference>
<dbReference type="Gene3D" id="2.40.70.10">
    <property type="entry name" value="Acid Proteases"/>
    <property type="match status" value="1"/>
</dbReference>
<dbReference type="CDD" id="cd01647">
    <property type="entry name" value="RT_LTR"/>
    <property type="match status" value="1"/>
</dbReference>
<dbReference type="PROSITE" id="PS50158">
    <property type="entry name" value="ZF_CCHC"/>
    <property type="match status" value="1"/>
</dbReference>
<dbReference type="Gene3D" id="3.30.70.270">
    <property type="match status" value="2"/>
</dbReference>
<dbReference type="SMART" id="SM00343">
    <property type="entry name" value="ZnF_C2HC"/>
    <property type="match status" value="1"/>
</dbReference>
<reference evidence="14 15" key="1">
    <citation type="journal article" date="2016" name="Sci. Rep.">
        <title>The Dendrobium catenatum Lindl. genome sequence provides insights into polysaccharide synthase, floral development and adaptive evolution.</title>
        <authorList>
            <person name="Zhang G.Q."/>
            <person name="Xu Q."/>
            <person name="Bian C."/>
            <person name="Tsai W.C."/>
            <person name="Yeh C.M."/>
            <person name="Liu K.W."/>
            <person name="Yoshida K."/>
            <person name="Zhang L.S."/>
            <person name="Chang S.B."/>
            <person name="Chen F."/>
            <person name="Shi Y."/>
            <person name="Su Y.Y."/>
            <person name="Zhang Y.Q."/>
            <person name="Chen L.J."/>
            <person name="Yin Y."/>
            <person name="Lin M."/>
            <person name="Huang H."/>
            <person name="Deng H."/>
            <person name="Wang Z.W."/>
            <person name="Zhu S.L."/>
            <person name="Zhao X."/>
            <person name="Deng C."/>
            <person name="Niu S.C."/>
            <person name="Huang J."/>
            <person name="Wang M."/>
            <person name="Liu G.H."/>
            <person name="Yang H.J."/>
            <person name="Xiao X.J."/>
            <person name="Hsiao Y.Y."/>
            <person name="Wu W.L."/>
            <person name="Chen Y.Y."/>
            <person name="Mitsuda N."/>
            <person name="Ohme-Takagi M."/>
            <person name="Luo Y.B."/>
            <person name="Van de Peer Y."/>
            <person name="Liu Z.J."/>
        </authorList>
    </citation>
    <scope>NUCLEOTIDE SEQUENCE [LARGE SCALE GENOMIC DNA]</scope>
    <source>
        <tissue evidence="14">The whole plant</tissue>
    </source>
</reference>
<protein>
    <recommendedName>
        <fullName evidence="1">RNA-directed DNA polymerase</fullName>
        <ecNumber evidence="1">2.7.7.49</ecNumber>
    </recommendedName>
</protein>
<dbReference type="GO" id="GO:0004519">
    <property type="term" value="F:endonuclease activity"/>
    <property type="evidence" value="ECO:0007669"/>
    <property type="project" value="UniProtKB-KW"/>
</dbReference>
<evidence type="ECO:0000313" key="14">
    <source>
        <dbReference type="EMBL" id="PKU71894.1"/>
    </source>
</evidence>
<keyword evidence="5" id="KW-0255">Endonuclease</keyword>
<feature type="domain" description="Reverse transcriptase" evidence="12">
    <location>
        <begin position="691"/>
        <end position="870"/>
    </location>
</feature>
<dbReference type="Pfam" id="PF17921">
    <property type="entry name" value="Integrase_H2C2"/>
    <property type="match status" value="1"/>
</dbReference>
<dbReference type="FunFam" id="3.30.70.270:FF:000020">
    <property type="entry name" value="Transposon Tf2-6 polyprotein-like Protein"/>
    <property type="match status" value="1"/>
</dbReference>
<dbReference type="InterPro" id="IPR036397">
    <property type="entry name" value="RNaseH_sf"/>
</dbReference>
<dbReference type="FunFam" id="3.30.420.10:FF:000032">
    <property type="entry name" value="Retrovirus-related Pol polyprotein from transposon 297-like Protein"/>
    <property type="match status" value="1"/>
</dbReference>
<dbReference type="Gene3D" id="1.10.340.70">
    <property type="match status" value="1"/>
</dbReference>
<dbReference type="PROSITE" id="PS50878">
    <property type="entry name" value="RT_POL"/>
    <property type="match status" value="1"/>
</dbReference>
<dbReference type="CDD" id="cd09274">
    <property type="entry name" value="RNase_HI_RT_Ty3"/>
    <property type="match status" value="1"/>
</dbReference>
<dbReference type="GO" id="GO:0015074">
    <property type="term" value="P:DNA integration"/>
    <property type="evidence" value="ECO:0007669"/>
    <property type="project" value="InterPro"/>
</dbReference>
<evidence type="ECO:0000256" key="6">
    <source>
        <dbReference type="ARBA" id="ARBA00022801"/>
    </source>
</evidence>
<dbReference type="InterPro" id="IPR005162">
    <property type="entry name" value="Retrotrans_gag_dom"/>
</dbReference>
<feature type="region of interest" description="Disordered" evidence="10">
    <location>
        <begin position="1490"/>
        <end position="1510"/>
    </location>
</feature>
<evidence type="ECO:0000256" key="9">
    <source>
        <dbReference type="SAM" id="Coils"/>
    </source>
</evidence>
<dbReference type="SUPFAM" id="SSF56672">
    <property type="entry name" value="DNA/RNA polymerases"/>
    <property type="match status" value="1"/>
</dbReference>
<evidence type="ECO:0000256" key="7">
    <source>
        <dbReference type="ARBA" id="ARBA00022918"/>
    </source>
</evidence>
<feature type="region of interest" description="Disordered" evidence="10">
    <location>
        <begin position="303"/>
        <end position="361"/>
    </location>
</feature>
<dbReference type="CDD" id="cd00303">
    <property type="entry name" value="retropepsin_like"/>
    <property type="match status" value="1"/>
</dbReference>
<dbReference type="Gene3D" id="3.30.420.10">
    <property type="entry name" value="Ribonuclease H-like superfamily/Ribonuclease H"/>
    <property type="match status" value="2"/>
</dbReference>
<dbReference type="Pfam" id="PF00078">
    <property type="entry name" value="RVT_1"/>
    <property type="match status" value="1"/>
</dbReference>
<evidence type="ECO:0000256" key="10">
    <source>
        <dbReference type="SAM" id="MobiDB-lite"/>
    </source>
</evidence>
<accession>A0A2I0W8A8</accession>
<keyword evidence="8" id="KW-0863">Zinc-finger</keyword>
<evidence type="ECO:0000256" key="4">
    <source>
        <dbReference type="ARBA" id="ARBA00022722"/>
    </source>
</evidence>
<evidence type="ECO:0000259" key="13">
    <source>
        <dbReference type="PROSITE" id="PS50994"/>
    </source>
</evidence>
<dbReference type="InterPro" id="IPR000477">
    <property type="entry name" value="RT_dom"/>
</dbReference>
<evidence type="ECO:0000256" key="8">
    <source>
        <dbReference type="PROSITE-ProRule" id="PRU00047"/>
    </source>
</evidence>
<keyword evidence="6" id="KW-0378">Hydrolase</keyword>
<dbReference type="SUPFAM" id="SSF57756">
    <property type="entry name" value="Retrovirus zinc finger-like domains"/>
    <property type="match status" value="1"/>
</dbReference>
<evidence type="ECO:0000313" key="15">
    <source>
        <dbReference type="Proteomes" id="UP000233837"/>
    </source>
</evidence>
<keyword evidence="2" id="KW-0808">Transferase</keyword>
<evidence type="ECO:0000259" key="11">
    <source>
        <dbReference type="PROSITE" id="PS50158"/>
    </source>
</evidence>
<dbReference type="InterPro" id="IPR043502">
    <property type="entry name" value="DNA/RNA_pol_sf"/>
</dbReference>
<organism evidence="14 15">
    <name type="scientific">Dendrobium catenatum</name>
    <dbReference type="NCBI Taxonomy" id="906689"/>
    <lineage>
        <taxon>Eukaryota</taxon>
        <taxon>Viridiplantae</taxon>
        <taxon>Streptophyta</taxon>
        <taxon>Embryophyta</taxon>
        <taxon>Tracheophyta</taxon>
        <taxon>Spermatophyta</taxon>
        <taxon>Magnoliopsida</taxon>
        <taxon>Liliopsida</taxon>
        <taxon>Asparagales</taxon>
        <taxon>Orchidaceae</taxon>
        <taxon>Epidendroideae</taxon>
        <taxon>Malaxideae</taxon>
        <taxon>Dendrobiinae</taxon>
        <taxon>Dendrobium</taxon>
    </lineage>
</organism>
<dbReference type="InterPro" id="IPR036875">
    <property type="entry name" value="Znf_CCHC_sf"/>
</dbReference>
<evidence type="ECO:0000256" key="1">
    <source>
        <dbReference type="ARBA" id="ARBA00012493"/>
    </source>
</evidence>
<keyword evidence="4" id="KW-0540">Nuclease</keyword>
<dbReference type="Pfam" id="PF13650">
    <property type="entry name" value="Asp_protease_2"/>
    <property type="match status" value="1"/>
</dbReference>
<name>A0A2I0W8A8_9ASPA</name>
<dbReference type="Proteomes" id="UP000233837">
    <property type="component" value="Unassembled WGS sequence"/>
</dbReference>
<keyword evidence="15" id="KW-1185">Reference proteome</keyword>
<keyword evidence="9" id="KW-0175">Coiled coil</keyword>
<dbReference type="InterPro" id="IPR041588">
    <property type="entry name" value="Integrase_H2C2"/>
</dbReference>
<feature type="domain" description="CCHC-type" evidence="11">
    <location>
        <begin position="369"/>
        <end position="385"/>
    </location>
</feature>
<dbReference type="Pfam" id="PF17917">
    <property type="entry name" value="RT_RNaseH"/>
    <property type="match status" value="1"/>
</dbReference>
<gene>
    <name evidence="14" type="ORF">MA16_Dca026621</name>
</gene>
<dbReference type="GO" id="GO:0008270">
    <property type="term" value="F:zinc ion binding"/>
    <property type="evidence" value="ECO:0007669"/>
    <property type="project" value="UniProtKB-KW"/>
</dbReference>